<dbReference type="Pfam" id="PF02735">
    <property type="entry name" value="Ku"/>
    <property type="match status" value="1"/>
</dbReference>
<dbReference type="GO" id="GO:0006303">
    <property type="term" value="P:double-strand break repair via nonhomologous end joining"/>
    <property type="evidence" value="ECO:0007669"/>
    <property type="project" value="UniProtKB-UniRule"/>
</dbReference>
<reference evidence="4 5" key="1">
    <citation type="journal article" date="2020" name="Nature">
        <title>Bacterial chemolithoautotrophy via manganese oxidation.</title>
        <authorList>
            <person name="Yu H."/>
            <person name="Leadbetter J.R."/>
        </authorList>
    </citation>
    <scope>NUCLEOTIDE SEQUENCE [LARGE SCALE GENOMIC DNA]</scope>
    <source>
        <strain evidence="4 5">Mn-1</strain>
    </source>
</reference>
<comment type="function">
    <text evidence="2">With LigD forms a non-homologous end joining (NHEJ) DNA repair enzyme, which repairs dsDNA breaks with reduced fidelity. Binds linear dsDNA with 5'- and 3'- overhangs but not closed circular dsDNA nor ssDNA. Recruits and stimulates the ligase activity of LigD.</text>
</comment>
<comment type="caution">
    <text evidence="4">The sequence shown here is derived from an EMBL/GenBank/DDBJ whole genome shotgun (WGS) entry which is preliminary data.</text>
</comment>
<keyword evidence="2" id="KW-0233">DNA recombination</keyword>
<dbReference type="SMART" id="SM00559">
    <property type="entry name" value="Ku78"/>
    <property type="match status" value="1"/>
</dbReference>
<protein>
    <recommendedName>
        <fullName evidence="2">Non-homologous end joining protein Ku</fullName>
    </recommendedName>
</protein>
<evidence type="ECO:0000259" key="3">
    <source>
        <dbReference type="SMART" id="SM00559"/>
    </source>
</evidence>
<dbReference type="CDD" id="cd00789">
    <property type="entry name" value="KU_like"/>
    <property type="match status" value="1"/>
</dbReference>
<dbReference type="InterPro" id="IPR006164">
    <property type="entry name" value="DNA_bd_Ku70/Ku80"/>
</dbReference>
<comment type="similarity">
    <text evidence="2">Belongs to the prokaryotic Ku family.</text>
</comment>
<dbReference type="PIRSF" id="PIRSF006493">
    <property type="entry name" value="Prok_Ku"/>
    <property type="match status" value="1"/>
</dbReference>
<dbReference type="AlphaFoldDB" id="A0A7X6DRK7"/>
<dbReference type="Gene3D" id="2.40.290.10">
    <property type="match status" value="1"/>
</dbReference>
<keyword evidence="1 2" id="KW-0238">DNA-binding</keyword>
<dbReference type="GO" id="GO:0003690">
    <property type="term" value="F:double-stranded DNA binding"/>
    <property type="evidence" value="ECO:0007669"/>
    <property type="project" value="UniProtKB-UniRule"/>
</dbReference>
<evidence type="ECO:0000256" key="2">
    <source>
        <dbReference type="HAMAP-Rule" id="MF_01875"/>
    </source>
</evidence>
<dbReference type="NCBIfam" id="TIGR02772">
    <property type="entry name" value="Ku_bact"/>
    <property type="match status" value="1"/>
</dbReference>
<comment type="subunit">
    <text evidence="2">Homodimer. Interacts with LigD.</text>
</comment>
<dbReference type="InterPro" id="IPR016194">
    <property type="entry name" value="SPOC-like_C_dom_sf"/>
</dbReference>
<dbReference type="EMBL" id="VTOW01000003">
    <property type="protein sequence ID" value="NKE72091.1"/>
    <property type="molecule type" value="Genomic_DNA"/>
</dbReference>
<dbReference type="HAMAP" id="MF_01875">
    <property type="entry name" value="Prokaryotic_Ku"/>
    <property type="match status" value="1"/>
</dbReference>
<dbReference type="InterPro" id="IPR009187">
    <property type="entry name" value="Prok_Ku"/>
</dbReference>
<keyword evidence="2" id="KW-0234">DNA repair</keyword>
<dbReference type="RefSeq" id="WP_168061443.1">
    <property type="nucleotide sequence ID" value="NZ_VTOW01000003.1"/>
</dbReference>
<dbReference type="GO" id="GO:0006310">
    <property type="term" value="P:DNA recombination"/>
    <property type="evidence" value="ECO:0007669"/>
    <property type="project" value="UniProtKB-KW"/>
</dbReference>
<dbReference type="PANTHER" id="PTHR41251">
    <property type="entry name" value="NON-HOMOLOGOUS END JOINING PROTEIN KU"/>
    <property type="match status" value="1"/>
</dbReference>
<dbReference type="SUPFAM" id="SSF100939">
    <property type="entry name" value="SPOC domain-like"/>
    <property type="match status" value="1"/>
</dbReference>
<dbReference type="PANTHER" id="PTHR41251:SF1">
    <property type="entry name" value="NON-HOMOLOGOUS END JOINING PROTEIN KU"/>
    <property type="match status" value="1"/>
</dbReference>
<organism evidence="4 5">
    <name type="scientific">Candidatus Manganitrophus noduliformans</name>
    <dbReference type="NCBI Taxonomy" id="2606439"/>
    <lineage>
        <taxon>Bacteria</taxon>
        <taxon>Pseudomonadati</taxon>
        <taxon>Nitrospirota</taxon>
        <taxon>Nitrospiria</taxon>
        <taxon>Candidatus Troglogloeales</taxon>
        <taxon>Candidatus Manganitrophaceae</taxon>
        <taxon>Candidatus Manganitrophus</taxon>
    </lineage>
</organism>
<keyword evidence="2" id="KW-0227">DNA damage</keyword>
<gene>
    <name evidence="2" type="primary">ku</name>
    <name evidence="4" type="ORF">MNODULE_15180</name>
</gene>
<name>A0A7X6DRK7_9BACT</name>
<dbReference type="Proteomes" id="UP000534783">
    <property type="component" value="Unassembled WGS sequence"/>
</dbReference>
<evidence type="ECO:0000313" key="4">
    <source>
        <dbReference type="EMBL" id="NKE72091.1"/>
    </source>
</evidence>
<feature type="domain" description="Ku" evidence="3">
    <location>
        <begin position="54"/>
        <end position="182"/>
    </location>
</feature>
<proteinExistence type="inferred from homology"/>
<keyword evidence="5" id="KW-1185">Reference proteome</keyword>
<sequence length="272" mass="31566">MAFRSFWKGSITFGLVNIPVRLYTATEDRPLKFHYLHKECNSRIQYRKYCPNCKREIAQEEIIRGYPYSKEQFVLLDEKDFEKAAEQLERTIEILNFVHIQEIDPVYYDRAYYAVPEEGSAKAYTLLREAMKKMNLAAVGRIALRQKGHLALLRPIENAIGLETLYYPESVRTVDTLSKELPKKIELKPKELEMAVELMKQLSAPFDPEAYHDTHREQLLEIIHNKIEGREVTISKQAEAPLIDLAEALKASLKRTREKAKGRKKTELPQAG</sequence>
<evidence type="ECO:0000256" key="1">
    <source>
        <dbReference type="ARBA" id="ARBA00023125"/>
    </source>
</evidence>
<evidence type="ECO:0000313" key="5">
    <source>
        <dbReference type="Proteomes" id="UP000534783"/>
    </source>
</evidence>
<accession>A0A7X6DRK7</accession>